<organism evidence="1">
    <name type="scientific">Aphanomyces invadans</name>
    <dbReference type="NCBI Taxonomy" id="157072"/>
    <lineage>
        <taxon>Eukaryota</taxon>
        <taxon>Sar</taxon>
        <taxon>Stramenopiles</taxon>
        <taxon>Oomycota</taxon>
        <taxon>Saprolegniomycetes</taxon>
        <taxon>Saprolegniales</taxon>
        <taxon>Verrucalvaceae</taxon>
        <taxon>Aphanomyces</taxon>
    </lineage>
</organism>
<gene>
    <name evidence="1" type="ORF">H310_12785</name>
</gene>
<proteinExistence type="predicted"/>
<dbReference type="RefSeq" id="XP_008878201.1">
    <property type="nucleotide sequence ID" value="XM_008879979.1"/>
</dbReference>
<reference evidence="1" key="1">
    <citation type="submission" date="2013-12" db="EMBL/GenBank/DDBJ databases">
        <title>The Genome Sequence of Aphanomyces invadans NJM9701.</title>
        <authorList>
            <consortium name="The Broad Institute Genomics Platform"/>
            <person name="Russ C."/>
            <person name="Tyler B."/>
            <person name="van West P."/>
            <person name="Dieguez-Uribeondo J."/>
            <person name="Young S.K."/>
            <person name="Zeng Q."/>
            <person name="Gargeya S."/>
            <person name="Fitzgerald M."/>
            <person name="Abouelleil A."/>
            <person name="Alvarado L."/>
            <person name="Chapman S.B."/>
            <person name="Gainer-Dewar J."/>
            <person name="Goldberg J."/>
            <person name="Griggs A."/>
            <person name="Gujja S."/>
            <person name="Hansen M."/>
            <person name="Howarth C."/>
            <person name="Imamovic A."/>
            <person name="Ireland A."/>
            <person name="Larimer J."/>
            <person name="McCowan C."/>
            <person name="Murphy C."/>
            <person name="Pearson M."/>
            <person name="Poon T.W."/>
            <person name="Priest M."/>
            <person name="Roberts A."/>
            <person name="Saif S."/>
            <person name="Shea T."/>
            <person name="Sykes S."/>
            <person name="Wortman J."/>
            <person name="Nusbaum C."/>
            <person name="Birren B."/>
        </authorList>
    </citation>
    <scope>NUCLEOTIDE SEQUENCE [LARGE SCALE GENOMIC DNA]</scope>
    <source>
        <strain evidence="1">NJM9701</strain>
    </source>
</reference>
<evidence type="ECO:0000313" key="1">
    <source>
        <dbReference type="EMBL" id="ETV93179.1"/>
    </source>
</evidence>
<accession>A0A024TGP2</accession>
<dbReference type="AlphaFoldDB" id="A0A024TGP2"/>
<dbReference type="EMBL" id="KI913994">
    <property type="protein sequence ID" value="ETV93179.1"/>
    <property type="molecule type" value="Genomic_DNA"/>
</dbReference>
<protein>
    <submittedName>
        <fullName evidence="1">Uncharacterized protein</fullName>
    </submittedName>
</protein>
<sequence length="81" mass="8736">MTSNALNEKPVPFGPDGALRARTGTTTYLNAATFNTEAIQYVHLANLSSPAPFSDSTQTNQIVAFAKPVRIAITPRMFLLP</sequence>
<dbReference type="VEuPathDB" id="FungiDB:H310_12785"/>
<dbReference type="GeneID" id="20089835"/>
<name>A0A024TGP2_9STRA</name>